<dbReference type="InterPro" id="IPR029063">
    <property type="entry name" value="SAM-dependent_MTases_sf"/>
</dbReference>
<keyword evidence="2" id="KW-1185">Reference proteome</keyword>
<dbReference type="AlphaFoldDB" id="A0A3P7M0V4"/>
<gene>
    <name evidence="1" type="ORF">DILT_LOCUS12804</name>
</gene>
<dbReference type="Pfam" id="PF01564">
    <property type="entry name" value="Spermine_synth"/>
    <property type="match status" value="1"/>
</dbReference>
<evidence type="ECO:0000313" key="1">
    <source>
        <dbReference type="EMBL" id="VDN16973.1"/>
    </source>
</evidence>
<evidence type="ECO:0000313" key="2">
    <source>
        <dbReference type="Proteomes" id="UP000281553"/>
    </source>
</evidence>
<proteinExistence type="predicted"/>
<dbReference type="OrthoDB" id="38125at2759"/>
<dbReference type="Gene3D" id="3.40.50.150">
    <property type="entry name" value="Vaccinia Virus protein VP39"/>
    <property type="match status" value="1"/>
</dbReference>
<name>A0A3P7M0V4_DIBLA</name>
<sequence>MAEHVAVVRKKGDNFQIVGHSRGPGHISTFNEADILVNDDSLMSREMLESWFSGPQSINKRNDLRFPYCVLRHCLSQSISRVERAGPSNNSEDSEHICRAVIKPASDTDNEIAAINESKAKCQAATALIKTPSGETLLLDLNVIQNMLKFCGKVFPTVGYAYNIVPTYTSGHIGYVIASKKPVSILTYSFCRLLFHFVNQRGLVRLCFR</sequence>
<dbReference type="Proteomes" id="UP000281553">
    <property type="component" value="Unassembled WGS sequence"/>
</dbReference>
<dbReference type="EMBL" id="UYRU01067747">
    <property type="protein sequence ID" value="VDN16973.1"/>
    <property type="molecule type" value="Genomic_DNA"/>
</dbReference>
<organism evidence="1 2">
    <name type="scientific">Dibothriocephalus latus</name>
    <name type="common">Fish tapeworm</name>
    <name type="synonym">Diphyllobothrium latum</name>
    <dbReference type="NCBI Taxonomy" id="60516"/>
    <lineage>
        <taxon>Eukaryota</taxon>
        <taxon>Metazoa</taxon>
        <taxon>Spiralia</taxon>
        <taxon>Lophotrochozoa</taxon>
        <taxon>Platyhelminthes</taxon>
        <taxon>Cestoda</taxon>
        <taxon>Eucestoda</taxon>
        <taxon>Diphyllobothriidea</taxon>
        <taxon>Diphyllobothriidae</taxon>
        <taxon>Dibothriocephalus</taxon>
    </lineage>
</organism>
<reference evidence="1 2" key="1">
    <citation type="submission" date="2018-11" db="EMBL/GenBank/DDBJ databases">
        <authorList>
            <consortium name="Pathogen Informatics"/>
        </authorList>
    </citation>
    <scope>NUCLEOTIDE SEQUENCE [LARGE SCALE GENOMIC DNA]</scope>
</reference>
<dbReference type="SUPFAM" id="SSF53335">
    <property type="entry name" value="S-adenosyl-L-methionine-dependent methyltransferases"/>
    <property type="match status" value="1"/>
</dbReference>
<protein>
    <submittedName>
        <fullName evidence="1">Uncharacterized protein</fullName>
    </submittedName>
</protein>
<accession>A0A3P7M0V4</accession>